<proteinExistence type="inferred from homology"/>
<feature type="domain" description="Isochorismatase-like" evidence="3">
    <location>
        <begin position="73"/>
        <end position="258"/>
    </location>
</feature>
<name>A0A165K182_EXIGL</name>
<dbReference type="InterPro" id="IPR000868">
    <property type="entry name" value="Isochorismatase-like_dom"/>
</dbReference>
<dbReference type="AlphaFoldDB" id="A0A165K182"/>
<dbReference type="Pfam" id="PF00857">
    <property type="entry name" value="Isochorismatase"/>
    <property type="match status" value="1"/>
</dbReference>
<keyword evidence="5" id="KW-1185">Reference proteome</keyword>
<dbReference type="STRING" id="1314781.A0A165K182"/>
<reference evidence="4 5" key="1">
    <citation type="journal article" date="2016" name="Mol. Biol. Evol.">
        <title>Comparative Genomics of Early-Diverging Mushroom-Forming Fungi Provides Insights into the Origins of Lignocellulose Decay Capabilities.</title>
        <authorList>
            <person name="Nagy L.G."/>
            <person name="Riley R."/>
            <person name="Tritt A."/>
            <person name="Adam C."/>
            <person name="Daum C."/>
            <person name="Floudas D."/>
            <person name="Sun H."/>
            <person name="Yadav J.S."/>
            <person name="Pangilinan J."/>
            <person name="Larsson K.H."/>
            <person name="Matsuura K."/>
            <person name="Barry K."/>
            <person name="Labutti K."/>
            <person name="Kuo R."/>
            <person name="Ohm R.A."/>
            <person name="Bhattacharya S.S."/>
            <person name="Shirouzu T."/>
            <person name="Yoshinaga Y."/>
            <person name="Martin F.M."/>
            <person name="Grigoriev I.V."/>
            <person name="Hibbett D.S."/>
        </authorList>
    </citation>
    <scope>NUCLEOTIDE SEQUENCE [LARGE SCALE GENOMIC DNA]</scope>
    <source>
        <strain evidence="4 5">HHB12029</strain>
    </source>
</reference>
<dbReference type="SUPFAM" id="SSF52499">
    <property type="entry name" value="Isochorismatase-like hydrolases"/>
    <property type="match status" value="1"/>
</dbReference>
<evidence type="ECO:0000256" key="2">
    <source>
        <dbReference type="ARBA" id="ARBA00022801"/>
    </source>
</evidence>
<dbReference type="CDD" id="cd00431">
    <property type="entry name" value="cysteine_hydrolases"/>
    <property type="match status" value="1"/>
</dbReference>
<dbReference type="PANTHER" id="PTHR43540:SF9">
    <property type="entry name" value="FAMILY HYDROLASE, PUTATIVE (AFU_ORTHOLOGUE AFUA_2G08700)-RELATED"/>
    <property type="match status" value="1"/>
</dbReference>
<protein>
    <submittedName>
        <fullName evidence="4">Isochorismatase hydrolase</fullName>
    </submittedName>
</protein>
<dbReference type="InterPro" id="IPR050272">
    <property type="entry name" value="Isochorismatase-like_hydrls"/>
</dbReference>
<dbReference type="Proteomes" id="UP000077266">
    <property type="component" value="Unassembled WGS sequence"/>
</dbReference>
<accession>A0A165K182</accession>
<evidence type="ECO:0000256" key="1">
    <source>
        <dbReference type="ARBA" id="ARBA00006336"/>
    </source>
</evidence>
<organism evidence="4 5">
    <name type="scientific">Exidia glandulosa HHB12029</name>
    <dbReference type="NCBI Taxonomy" id="1314781"/>
    <lineage>
        <taxon>Eukaryota</taxon>
        <taxon>Fungi</taxon>
        <taxon>Dikarya</taxon>
        <taxon>Basidiomycota</taxon>
        <taxon>Agaricomycotina</taxon>
        <taxon>Agaricomycetes</taxon>
        <taxon>Auriculariales</taxon>
        <taxon>Exidiaceae</taxon>
        <taxon>Exidia</taxon>
    </lineage>
</organism>
<dbReference type="EMBL" id="KV425954">
    <property type="protein sequence ID" value="KZV95637.1"/>
    <property type="molecule type" value="Genomic_DNA"/>
</dbReference>
<dbReference type="PANTHER" id="PTHR43540">
    <property type="entry name" value="PEROXYUREIDOACRYLATE/UREIDOACRYLATE AMIDOHYDROLASE-RELATED"/>
    <property type="match status" value="1"/>
</dbReference>
<keyword evidence="2 4" id="KW-0378">Hydrolase</keyword>
<comment type="similarity">
    <text evidence="1">Belongs to the isochorismatase family.</text>
</comment>
<evidence type="ECO:0000259" key="3">
    <source>
        <dbReference type="Pfam" id="PF00857"/>
    </source>
</evidence>
<dbReference type="InterPro" id="IPR036380">
    <property type="entry name" value="Isochorismatase-like_sf"/>
</dbReference>
<evidence type="ECO:0000313" key="4">
    <source>
        <dbReference type="EMBL" id="KZV95637.1"/>
    </source>
</evidence>
<gene>
    <name evidence="4" type="ORF">EXIGLDRAFT_672085</name>
</gene>
<evidence type="ECO:0000313" key="5">
    <source>
        <dbReference type="Proteomes" id="UP000077266"/>
    </source>
</evidence>
<dbReference type="OrthoDB" id="167809at2759"/>
<dbReference type="GO" id="GO:0016787">
    <property type="term" value="F:hydrolase activity"/>
    <property type="evidence" value="ECO:0007669"/>
    <property type="project" value="UniProtKB-KW"/>
</dbReference>
<sequence>MEDIHPRVTAPTRWGDAPDNFWLEYPSGLVDLSRTHLNTTVLTDPPPEITPASGLWDVPLDGGRTGRLDPKKSALVIVDMQNFFLHPDIMPHPTGLAAVEPILRVLPTLRAKGVHIIWLNWGLTDTELAQLPPAVRRTFTLLSPLGPKGFGAEMDGNFGRLLMRGERNTDLYPPLRAAYEEGLAQGTDTWVHKNRISGLWGQGGTALDVVLAERGIKTLFFAGVNADQCVNGTMVDASFKGYDCIVIRDTVATTSPDGAIDNVYYNCNLYAGFTTDSEKVASAM</sequence>
<dbReference type="Gene3D" id="3.40.50.850">
    <property type="entry name" value="Isochorismatase-like"/>
    <property type="match status" value="1"/>
</dbReference>
<dbReference type="InParanoid" id="A0A165K182"/>